<reference evidence="2 3" key="1">
    <citation type="journal article" date="2008" name="Proc. Natl. Acad. Sci. U.S.A.">
        <title>Niche adaptation and genome expansion in the chlorophyll d-producing cyanobacterium Acaryochloris marina.</title>
        <authorList>
            <person name="Swingley W.D."/>
            <person name="Chen M."/>
            <person name="Cheung P.C."/>
            <person name="Conrad A.L."/>
            <person name="Dejesa L.C."/>
            <person name="Hao J."/>
            <person name="Honchak B.M."/>
            <person name="Karbach L.E."/>
            <person name="Kurdoglu A."/>
            <person name="Lahiri S."/>
            <person name="Mastrian S.D."/>
            <person name="Miyashita H."/>
            <person name="Page L."/>
            <person name="Ramakrishna P."/>
            <person name="Satoh S."/>
            <person name="Sattley W.M."/>
            <person name="Shimada Y."/>
            <person name="Taylor H.L."/>
            <person name="Tomo T."/>
            <person name="Tsuchiya T."/>
            <person name="Wang Z.T."/>
            <person name="Raymond J."/>
            <person name="Mimuro M."/>
            <person name="Blankenship R.E."/>
            <person name="Touchman J.W."/>
        </authorList>
    </citation>
    <scope>NUCLEOTIDE SEQUENCE [LARGE SCALE GENOMIC DNA]</scope>
    <source>
        <strain evidence="3">MBIC 11017</strain>
        <plasmid evidence="3">Plasmid pREB1</plasmid>
    </source>
</reference>
<keyword evidence="2" id="KW-0614">Plasmid</keyword>
<dbReference type="RefSeq" id="WP_012166696.1">
    <property type="nucleotide sequence ID" value="NC_009926.1"/>
</dbReference>
<protein>
    <submittedName>
        <fullName evidence="2">Transposase</fullName>
    </submittedName>
</protein>
<geneLocation type="plasmid" evidence="2 3">
    <name>pREB1</name>
</geneLocation>
<dbReference type="InterPro" id="IPR009057">
    <property type="entry name" value="Homeodomain-like_sf"/>
</dbReference>
<dbReference type="EMBL" id="CP000838">
    <property type="protein sequence ID" value="ABW31700.1"/>
    <property type="molecule type" value="Genomic_DNA"/>
</dbReference>
<dbReference type="OrthoDB" id="574680at2"/>
<dbReference type="InterPro" id="IPR036388">
    <property type="entry name" value="WH-like_DNA-bd_sf"/>
</dbReference>
<feature type="coiled-coil region" evidence="1">
    <location>
        <begin position="62"/>
        <end position="89"/>
    </location>
</feature>
<dbReference type="HOGENOM" id="CLU_027402_33_0_3"/>
<dbReference type="PANTHER" id="PTHR33215">
    <property type="entry name" value="PROTEIN DISTAL ANTENNA"/>
    <property type="match status" value="1"/>
</dbReference>
<dbReference type="GO" id="GO:0004803">
    <property type="term" value="F:transposase activity"/>
    <property type="evidence" value="ECO:0007669"/>
    <property type="project" value="InterPro"/>
</dbReference>
<proteinExistence type="predicted"/>
<dbReference type="KEGG" id="amr:AM1_A0196"/>
<gene>
    <name evidence="2" type="ordered locus">AM1_A0196</name>
</gene>
<dbReference type="GO" id="GO:0003677">
    <property type="term" value="F:DNA binding"/>
    <property type="evidence" value="ECO:0007669"/>
    <property type="project" value="InterPro"/>
</dbReference>
<dbReference type="GO" id="GO:0006313">
    <property type="term" value="P:DNA transposition"/>
    <property type="evidence" value="ECO:0007669"/>
    <property type="project" value="InterPro"/>
</dbReference>
<organism evidence="2 3">
    <name type="scientific">Acaryochloris marina (strain MBIC 11017)</name>
    <dbReference type="NCBI Taxonomy" id="329726"/>
    <lineage>
        <taxon>Bacteria</taxon>
        <taxon>Bacillati</taxon>
        <taxon>Cyanobacteriota</taxon>
        <taxon>Cyanophyceae</taxon>
        <taxon>Acaryochloridales</taxon>
        <taxon>Acaryochloridaceae</taxon>
        <taxon>Acaryochloris</taxon>
    </lineage>
</organism>
<keyword evidence="1" id="KW-0175">Coiled coil</keyword>
<accession>A8ZKK0</accession>
<name>A8ZKK0_ACAM1</name>
<keyword evidence="3" id="KW-1185">Reference proteome</keyword>
<dbReference type="Proteomes" id="UP000000268">
    <property type="component" value="Plasmid pREB1"/>
</dbReference>
<dbReference type="Pfam" id="PF01527">
    <property type="entry name" value="HTH_Tnp_1"/>
    <property type="match status" value="1"/>
</dbReference>
<evidence type="ECO:0000313" key="2">
    <source>
        <dbReference type="EMBL" id="ABW31700.1"/>
    </source>
</evidence>
<evidence type="ECO:0000256" key="1">
    <source>
        <dbReference type="SAM" id="Coils"/>
    </source>
</evidence>
<evidence type="ECO:0000313" key="3">
    <source>
        <dbReference type="Proteomes" id="UP000000268"/>
    </source>
</evidence>
<dbReference type="PANTHER" id="PTHR33215:SF13">
    <property type="entry name" value="PROTEIN DISTAL ANTENNA"/>
    <property type="match status" value="1"/>
</dbReference>
<dbReference type="Gene3D" id="1.10.10.10">
    <property type="entry name" value="Winged helix-like DNA-binding domain superfamily/Winged helix DNA-binding domain"/>
    <property type="match status" value="1"/>
</dbReference>
<dbReference type="AlphaFoldDB" id="A8ZKK0"/>
<sequence>MTQRPRRTFTTEQKAEAVKIVQQSGKSVNQVARELDLTPSALRKWIKQAQIDQHPIPGGPLTSAERQELNQLRRDLKRVQMERDFLKNHLHASACPNRLETQKDLTGDEDGTPILVELQLLL</sequence>
<dbReference type="InterPro" id="IPR051839">
    <property type="entry name" value="RD_transcriptional_regulator"/>
</dbReference>
<dbReference type="InterPro" id="IPR002514">
    <property type="entry name" value="Transposase_8"/>
</dbReference>
<dbReference type="SUPFAM" id="SSF46689">
    <property type="entry name" value="Homeodomain-like"/>
    <property type="match status" value="1"/>
</dbReference>